<dbReference type="EMBL" id="JARXRN010000021">
    <property type="protein sequence ID" value="MDH5830359.1"/>
    <property type="molecule type" value="Genomic_DNA"/>
</dbReference>
<evidence type="ECO:0000313" key="6">
    <source>
        <dbReference type="Proteomes" id="UP001156831"/>
    </source>
</evidence>
<reference evidence="5 6" key="1">
    <citation type="submission" date="2023-04" db="EMBL/GenBank/DDBJ databases">
        <title>Luteimonas sp. M1R5S18.</title>
        <authorList>
            <person name="Sun J.-Q."/>
        </authorList>
    </citation>
    <scope>NUCLEOTIDE SEQUENCE [LARGE SCALE GENOMIC DNA]</scope>
    <source>
        <strain evidence="5 6">M1R5S18</strain>
    </source>
</reference>
<accession>A0ABT6JI59</accession>
<evidence type="ECO:0000256" key="1">
    <source>
        <dbReference type="ARBA" id="ARBA00022692"/>
    </source>
</evidence>
<dbReference type="RefSeq" id="WP_280600990.1">
    <property type="nucleotide sequence ID" value="NZ_JARXRN010000021.1"/>
</dbReference>
<evidence type="ECO:0000256" key="4">
    <source>
        <dbReference type="SAM" id="Phobius"/>
    </source>
</evidence>
<comment type="caution">
    <text evidence="5">The sequence shown here is derived from an EMBL/GenBank/DDBJ whole genome shotgun (WGS) entry which is preliminary data.</text>
</comment>
<dbReference type="Pfam" id="PF07690">
    <property type="entry name" value="MFS_1"/>
    <property type="match status" value="1"/>
</dbReference>
<dbReference type="Proteomes" id="UP001156831">
    <property type="component" value="Unassembled WGS sequence"/>
</dbReference>
<dbReference type="SUPFAM" id="SSF103473">
    <property type="entry name" value="MFS general substrate transporter"/>
    <property type="match status" value="1"/>
</dbReference>
<feature type="transmembrane region" description="Helical" evidence="4">
    <location>
        <begin position="172"/>
        <end position="194"/>
    </location>
</feature>
<organism evidence="5 6">
    <name type="scientific">Luteimonas rhizosphaericola</name>
    <dbReference type="NCBI Taxonomy" id="3042024"/>
    <lineage>
        <taxon>Bacteria</taxon>
        <taxon>Pseudomonadati</taxon>
        <taxon>Pseudomonadota</taxon>
        <taxon>Gammaproteobacteria</taxon>
        <taxon>Lysobacterales</taxon>
        <taxon>Lysobacteraceae</taxon>
        <taxon>Luteimonas</taxon>
    </lineage>
</organism>
<evidence type="ECO:0000256" key="2">
    <source>
        <dbReference type="ARBA" id="ARBA00022989"/>
    </source>
</evidence>
<feature type="transmembrane region" description="Helical" evidence="4">
    <location>
        <begin position="416"/>
        <end position="436"/>
    </location>
</feature>
<evidence type="ECO:0000313" key="5">
    <source>
        <dbReference type="EMBL" id="MDH5830359.1"/>
    </source>
</evidence>
<keyword evidence="1 4" id="KW-0812">Transmembrane</keyword>
<feature type="transmembrane region" description="Helical" evidence="4">
    <location>
        <begin position="141"/>
        <end position="160"/>
    </location>
</feature>
<feature type="transmembrane region" description="Helical" evidence="4">
    <location>
        <begin position="51"/>
        <end position="69"/>
    </location>
</feature>
<proteinExistence type="predicted"/>
<dbReference type="PANTHER" id="PTHR43596:SF1">
    <property type="entry name" value="ADP,ATP CARRIER PROTEIN"/>
    <property type="match status" value="1"/>
</dbReference>
<dbReference type="PANTHER" id="PTHR43596">
    <property type="entry name" value="ADP,ATP CARRIER PROTEIN"/>
    <property type="match status" value="1"/>
</dbReference>
<dbReference type="InterPro" id="IPR011701">
    <property type="entry name" value="MFS"/>
</dbReference>
<dbReference type="InterPro" id="IPR036259">
    <property type="entry name" value="MFS_trans_sf"/>
</dbReference>
<sequence>MSDAPEPHDSAGRAARLRAALAESPPLLWSFLYFFCLLSGYYVLRPVREAMVASSDIAAVFPPALVAAFDRRGIALGEFVPQFIFTSVFVIMLLLQPAYGWLVSRFARRVFLPVIYGFFIATLLVFHAMFDSGVAGRGLAFVLWLTVFNLFAVAVFWSFMADVYTNAQARRYYGYIGAAGTIGAFTGPALTGLLVQRVGIPNMMLVSCVLLALCVVCILRLRPHAVLREQAQGQRSGEVPMGGEVLAGLKLVAREPLLRWLALMVVLGVGVGTLLYNEQIAIARTAFQTAEQRTAYFSRIDLAVNTLTLVVQLLVTRALMSRFGIAPALLIPGAAIIVGFSVLAASPLPILIAVVQVVTRASEFSLAKPARETIYTRVGREWRYKAGAAIDTVIYRGGDLTFVWVHKALSAFGSNVVFGAGLAIASLMTFSAWRLLREEAKLPSERTQRPISAKRPTAP</sequence>
<keyword evidence="6" id="KW-1185">Reference proteome</keyword>
<evidence type="ECO:0000256" key="3">
    <source>
        <dbReference type="ARBA" id="ARBA00023136"/>
    </source>
</evidence>
<feature type="transmembrane region" description="Helical" evidence="4">
    <location>
        <begin position="200"/>
        <end position="221"/>
    </location>
</feature>
<keyword evidence="2 4" id="KW-1133">Transmembrane helix</keyword>
<feature type="transmembrane region" description="Helical" evidence="4">
    <location>
        <begin position="328"/>
        <end position="355"/>
    </location>
</feature>
<keyword evidence="3 4" id="KW-0472">Membrane</keyword>
<feature type="transmembrane region" description="Helical" evidence="4">
    <location>
        <begin position="257"/>
        <end position="276"/>
    </location>
</feature>
<feature type="transmembrane region" description="Helical" evidence="4">
    <location>
        <begin position="81"/>
        <end position="103"/>
    </location>
</feature>
<gene>
    <name evidence="5" type="ORF">QFW80_07495</name>
</gene>
<protein>
    <submittedName>
        <fullName evidence="5">MFS transporter</fullName>
    </submittedName>
</protein>
<feature type="transmembrane region" description="Helical" evidence="4">
    <location>
        <begin position="296"/>
        <end position="316"/>
    </location>
</feature>
<feature type="transmembrane region" description="Helical" evidence="4">
    <location>
        <begin position="110"/>
        <end position="129"/>
    </location>
</feature>
<dbReference type="Gene3D" id="1.20.1250.20">
    <property type="entry name" value="MFS general substrate transporter like domains"/>
    <property type="match status" value="1"/>
</dbReference>
<name>A0ABT6JI59_9GAMM</name>
<feature type="transmembrane region" description="Helical" evidence="4">
    <location>
        <begin position="27"/>
        <end position="44"/>
    </location>
</feature>